<dbReference type="OrthoDB" id="5888987at2"/>
<gene>
    <name evidence="1" type="ORF">DI392_16020</name>
</gene>
<evidence type="ECO:0000313" key="1">
    <source>
        <dbReference type="EMBL" id="PWI32186.1"/>
    </source>
</evidence>
<protein>
    <submittedName>
        <fullName evidence="1">Uncharacterized protein</fullName>
    </submittedName>
</protein>
<proteinExistence type="predicted"/>
<organism evidence="1 2">
    <name type="scientific">Vibrio albus</name>
    <dbReference type="NCBI Taxonomy" id="2200953"/>
    <lineage>
        <taxon>Bacteria</taxon>
        <taxon>Pseudomonadati</taxon>
        <taxon>Pseudomonadota</taxon>
        <taxon>Gammaproteobacteria</taxon>
        <taxon>Vibrionales</taxon>
        <taxon>Vibrionaceae</taxon>
        <taxon>Vibrio</taxon>
    </lineage>
</organism>
<name>A0A2U3B5V9_9VIBR</name>
<comment type="caution">
    <text evidence="1">The sequence shown here is derived from an EMBL/GenBank/DDBJ whole genome shotgun (WGS) entry which is preliminary data.</text>
</comment>
<sequence length="212" mass="25097">MLKDLVIQSIHNFQKDCLKLCENHYPTVHNRGMSEHHLGRAFARRMVSTLDSFGYQSQFEPIEMVKEPDHPHHYRIASGIGTVWVMTHHLVSASHRCREKLLTDISEWQAEYGYCIQPNDMLVLLNDHWISRSKQSRELLYWWMGELPDNIDEYSSQGITLYQSDSQLTLELDSRFQISPCYLRFGHPLTRSADQQQVRKYIQLYAILEWQK</sequence>
<accession>A0A2U3B5V9</accession>
<reference evidence="1 2" key="1">
    <citation type="submission" date="2018-05" db="EMBL/GenBank/DDBJ databases">
        <title>Vibrio limimaris sp. nov., isolated from marine sediment.</title>
        <authorList>
            <person name="Li C.-M."/>
        </authorList>
    </citation>
    <scope>NUCLEOTIDE SEQUENCE [LARGE SCALE GENOMIC DNA]</scope>
    <source>
        <strain evidence="1 2">E4404</strain>
    </source>
</reference>
<dbReference type="Proteomes" id="UP000245362">
    <property type="component" value="Unassembled WGS sequence"/>
</dbReference>
<keyword evidence="2" id="KW-1185">Reference proteome</keyword>
<dbReference type="AlphaFoldDB" id="A0A2U3B5V9"/>
<evidence type="ECO:0000313" key="2">
    <source>
        <dbReference type="Proteomes" id="UP000245362"/>
    </source>
</evidence>
<dbReference type="RefSeq" id="WP_109320710.1">
    <property type="nucleotide sequence ID" value="NZ_QFWT01000010.1"/>
</dbReference>
<dbReference type="EMBL" id="QFWT01000010">
    <property type="protein sequence ID" value="PWI32186.1"/>
    <property type="molecule type" value="Genomic_DNA"/>
</dbReference>